<dbReference type="KEGG" id="fox:FOXG_16607"/>
<reference evidence="1" key="2">
    <citation type="journal article" date="2010" name="Nature">
        <title>Comparative genomics reveals mobile pathogenicity chromosomes in Fusarium.</title>
        <authorList>
            <person name="Ma L.J."/>
            <person name="van der Does H.C."/>
            <person name="Borkovich K.A."/>
            <person name="Coleman J.J."/>
            <person name="Daboussi M.J."/>
            <person name="Di Pietro A."/>
            <person name="Dufresne M."/>
            <person name="Freitag M."/>
            <person name="Grabherr M."/>
            <person name="Henrissat B."/>
            <person name="Houterman P.M."/>
            <person name="Kang S."/>
            <person name="Shim W.B."/>
            <person name="Woloshuk C."/>
            <person name="Xie X."/>
            <person name="Xu J.R."/>
            <person name="Antoniw J."/>
            <person name="Baker S.E."/>
            <person name="Bluhm B.H."/>
            <person name="Breakspear A."/>
            <person name="Brown D.W."/>
            <person name="Butchko R.A."/>
            <person name="Chapman S."/>
            <person name="Coulson R."/>
            <person name="Coutinho P.M."/>
            <person name="Danchin E.G."/>
            <person name="Diener A."/>
            <person name="Gale L.R."/>
            <person name="Gardiner D.M."/>
            <person name="Goff S."/>
            <person name="Hammond-Kosack K.E."/>
            <person name="Hilburn K."/>
            <person name="Hua-Van A."/>
            <person name="Jonkers W."/>
            <person name="Kazan K."/>
            <person name="Kodira C.D."/>
            <person name="Koehrsen M."/>
            <person name="Kumar L."/>
            <person name="Lee Y.H."/>
            <person name="Li L."/>
            <person name="Manners J.M."/>
            <person name="Miranda-Saavedra D."/>
            <person name="Mukherjee M."/>
            <person name="Park G."/>
            <person name="Park J."/>
            <person name="Park S.Y."/>
            <person name="Proctor R.H."/>
            <person name="Regev A."/>
            <person name="Ruiz-Roldan M.C."/>
            <person name="Sain D."/>
            <person name="Sakthikumar S."/>
            <person name="Sykes S."/>
            <person name="Schwartz D.C."/>
            <person name="Turgeon B.G."/>
            <person name="Wapinski I."/>
            <person name="Yoder O."/>
            <person name="Young S."/>
            <person name="Zeng Q."/>
            <person name="Zhou S."/>
            <person name="Galagan J."/>
            <person name="Cuomo C.A."/>
            <person name="Kistler H.C."/>
            <person name="Rep M."/>
        </authorList>
    </citation>
    <scope>NUCLEOTIDE SEQUENCE [LARGE SCALE GENOMIC DNA]</scope>
    <source>
        <strain evidence="1">4287</strain>
    </source>
</reference>
<dbReference type="OrthoDB" id="4757858at2759"/>
<evidence type="ECO:0000313" key="1">
    <source>
        <dbReference type="EMBL" id="KNB19182.1"/>
    </source>
</evidence>
<evidence type="ECO:0008006" key="3">
    <source>
        <dbReference type="Google" id="ProtNLM"/>
    </source>
</evidence>
<dbReference type="AlphaFoldDB" id="A0A0J9WVA3"/>
<proteinExistence type="predicted"/>
<dbReference type="EMBL" id="DS231730">
    <property type="protein sequence ID" value="KNB19182.1"/>
    <property type="molecule type" value="Genomic_DNA"/>
</dbReference>
<reference evidence="1" key="1">
    <citation type="submission" date="2007-04" db="EMBL/GenBank/DDBJ databases">
        <authorList>
            <consortium name="The Broad Institute Genome Sequencing Platform"/>
            <person name="Birren B."/>
            <person name="Lander E."/>
            <person name="Galagan J."/>
            <person name="Nusbaum C."/>
            <person name="Devon K."/>
            <person name="Ma L.-J."/>
            <person name="Jaffe D."/>
            <person name="Butler J."/>
            <person name="Alvarez P."/>
            <person name="Gnerre S."/>
            <person name="Grabherr M."/>
            <person name="Kleber M."/>
            <person name="Mauceli E."/>
            <person name="Brockman W."/>
            <person name="MacCallum I.A."/>
            <person name="Young S."/>
            <person name="LaButti K."/>
            <person name="DeCaprio D."/>
            <person name="Crawford M."/>
            <person name="Koehrsen M."/>
            <person name="Engels R."/>
            <person name="Montgomery P."/>
            <person name="Pearson M."/>
            <person name="Howarth C."/>
            <person name="Larson L."/>
            <person name="White J."/>
            <person name="O'Leary S."/>
            <person name="Kodira C."/>
            <person name="Zeng Q."/>
            <person name="Yandava C."/>
            <person name="Alvarado L."/>
            <person name="Kistler C."/>
            <person name="Shim W.-B."/>
            <person name="Kang S."/>
            <person name="Woloshuk C."/>
        </authorList>
    </citation>
    <scope>NUCLEOTIDE SEQUENCE</scope>
    <source>
        <strain evidence="1">4287</strain>
    </source>
</reference>
<dbReference type="VEuPathDB" id="FungiDB:FOXG_16607"/>
<dbReference type="SUPFAM" id="SSF52047">
    <property type="entry name" value="RNI-like"/>
    <property type="match status" value="1"/>
</dbReference>
<dbReference type="InterPro" id="IPR032675">
    <property type="entry name" value="LRR_dom_sf"/>
</dbReference>
<protein>
    <recommendedName>
        <fullName evidence="3">F-box domain-containing protein</fullName>
    </recommendedName>
</protein>
<gene>
    <name evidence="1" type="ORF">FOXG_16607</name>
</gene>
<name>A0A0J9WVA3_FUSO4</name>
<dbReference type="RefSeq" id="XP_018257227.1">
    <property type="nucleotide sequence ID" value="XM_018396634.1"/>
</dbReference>
<sequence>MATPSFTHLFSFPEEIIDILCQQLCPHCSERASPRHFFRYEERKPAHDRNCLLALSLSCKELRRISQPHLYHRPMGHGFFGFIDTIAETPALGRHVKELCLNEHMIRCLLLQYDDQVKLLAQCNKRCRTHLCEPAQTNQTAPVDQFRNATEYFGERRRIVGNAINCLMSVAVSLTPMLNKLEIHVESDWKRSSIPSGCLPNLKKLTITVSWSFPTDDLDGLAGLLDAAPRLERIELVNLEVRDATKKPKTSFCHDTVNEITLRSCMLHITQLEAIMHGFPKLQTFRIGAPNHCKRADTRSQDTALLYRIEDLLMLRSDTLKHLTLDFPGIHLDHPGEIVLQDLSGMKVLETLYIDSGMLHRRWQGHRPGRRICQLLPTSIKEFGLMGSAYPLVHDEVLESINISASVFPLLKKVVVAEFGKKWLVDGDKWERMFASTCEAHNLELSSEVPQGSQGLALPEPYRD</sequence>
<dbReference type="GeneID" id="28957454"/>
<evidence type="ECO:0000313" key="2">
    <source>
        <dbReference type="Proteomes" id="UP000009097"/>
    </source>
</evidence>
<organism evidence="1 2">
    <name type="scientific">Fusarium oxysporum f. sp. lycopersici (strain 4287 / CBS 123668 / FGSC 9935 / NRRL 34936)</name>
    <name type="common">Fusarium vascular wilt of tomato</name>
    <dbReference type="NCBI Taxonomy" id="426428"/>
    <lineage>
        <taxon>Eukaryota</taxon>
        <taxon>Fungi</taxon>
        <taxon>Dikarya</taxon>
        <taxon>Ascomycota</taxon>
        <taxon>Pezizomycotina</taxon>
        <taxon>Sordariomycetes</taxon>
        <taxon>Hypocreomycetidae</taxon>
        <taxon>Hypocreales</taxon>
        <taxon>Nectriaceae</taxon>
        <taxon>Fusarium</taxon>
        <taxon>Fusarium oxysporum species complex</taxon>
    </lineage>
</organism>
<dbReference type="Gene3D" id="3.80.10.10">
    <property type="entry name" value="Ribonuclease Inhibitor"/>
    <property type="match status" value="1"/>
</dbReference>
<dbReference type="Proteomes" id="UP000009097">
    <property type="component" value="Unassembled WGS sequence"/>
</dbReference>
<accession>A0A0J9WVA3</accession>